<dbReference type="PANTHER" id="PTHR10404:SF46">
    <property type="entry name" value="VACUOLAR PROTEIN SORTING-ASSOCIATED PROTEIN 70"/>
    <property type="match status" value="1"/>
</dbReference>
<gene>
    <name evidence="3" type="ORF">OBO34_03040</name>
</gene>
<accession>A0A9J6QUG7</accession>
<feature type="coiled-coil region" evidence="1">
    <location>
        <begin position="615"/>
        <end position="653"/>
    </location>
</feature>
<protein>
    <submittedName>
        <fullName evidence="3">M28 family peptidase</fullName>
    </submittedName>
</protein>
<dbReference type="InterPro" id="IPR039373">
    <property type="entry name" value="Peptidase_M28B"/>
</dbReference>
<organism evidence="3 4">
    <name type="scientific">Hominibacterium faecale</name>
    <dbReference type="NCBI Taxonomy" id="2839743"/>
    <lineage>
        <taxon>Bacteria</taxon>
        <taxon>Bacillati</taxon>
        <taxon>Bacillota</taxon>
        <taxon>Clostridia</taxon>
        <taxon>Peptostreptococcales</taxon>
        <taxon>Anaerovoracaceae</taxon>
        <taxon>Hominibacterium</taxon>
    </lineage>
</organism>
<dbReference type="InterPro" id="IPR007484">
    <property type="entry name" value="Peptidase_M28"/>
</dbReference>
<evidence type="ECO:0000259" key="2">
    <source>
        <dbReference type="Pfam" id="PF04389"/>
    </source>
</evidence>
<evidence type="ECO:0000256" key="1">
    <source>
        <dbReference type="SAM" id="Coils"/>
    </source>
</evidence>
<comment type="caution">
    <text evidence="3">The sequence shown here is derived from an EMBL/GenBank/DDBJ whole genome shotgun (WGS) entry which is preliminary data.</text>
</comment>
<dbReference type="SUPFAM" id="SSF52025">
    <property type="entry name" value="PA domain"/>
    <property type="match status" value="1"/>
</dbReference>
<keyword evidence="4" id="KW-1185">Reference proteome</keyword>
<dbReference type="Proteomes" id="UP001065549">
    <property type="component" value="Unassembled WGS sequence"/>
</dbReference>
<dbReference type="Pfam" id="PF04389">
    <property type="entry name" value="Peptidase_M28"/>
    <property type="match status" value="1"/>
</dbReference>
<dbReference type="PANTHER" id="PTHR10404">
    <property type="entry name" value="N-ACETYLATED-ALPHA-LINKED ACIDIC DIPEPTIDASE"/>
    <property type="match status" value="1"/>
</dbReference>
<proteinExistence type="predicted"/>
<reference evidence="3" key="1">
    <citation type="submission" date="2022-09" db="EMBL/GenBank/DDBJ databases">
        <title>Culturomic study of gut microbiota in children with autism spectrum disorder.</title>
        <authorList>
            <person name="Efimov B.A."/>
            <person name="Chaplin A.V."/>
            <person name="Sokolova S.R."/>
            <person name="Pikina A.P."/>
            <person name="Korzhanova M."/>
            <person name="Belova V."/>
            <person name="Korostin D."/>
        </authorList>
    </citation>
    <scope>NUCLEOTIDE SEQUENCE</scope>
    <source>
        <strain evidence="3">ASD5510</strain>
    </source>
</reference>
<dbReference type="AlphaFoldDB" id="A0A9J6QUG7"/>
<evidence type="ECO:0000313" key="3">
    <source>
        <dbReference type="EMBL" id="MCU7377326.1"/>
    </source>
</evidence>
<evidence type="ECO:0000313" key="4">
    <source>
        <dbReference type="Proteomes" id="UP001065549"/>
    </source>
</evidence>
<name>A0A9J6QUG7_9FIRM</name>
<keyword evidence="1" id="KW-0175">Coiled coil</keyword>
<sequence>MNSDWKKEKIDITFSKKVIEELSRITDCSRIGGRCAGSPAEHEAADYLVKKFKEAGLTRVTKDPFPVDSWTLKKASLTYTEESGEKQEVSLGGYACHAVFEEKNVSIIFAGKGTEQDYEQVDPKGKLVLIEINQADDWWINFPAYEAKIRGALGVICINTGGFGQEGDNVLVSEDLCGPADLLAFSIGKKDGFRLKQQIAASSTKEISVVLNVDSRVEEGGISYNIWGDIPGETEDVIYIINHYDSYYYTVFDDVQGIGWALGLARAFTEKGVRPKKTLRFVAHGAEEWGLMDSKYDWAIGAWRQITNIRPEWKETGFAVVNLDGFYAVKGERKFCIVCTQELYDFVQEAVNAYGNTGEYQIETNMKLTSSTEDFSYTKAGIPSFVAGAYDGCLADRKVLHSSDSSWEAGFDDQAFELFHNLFAHIIAHLDAKAICPINLQRRLGGIYEELAPVLKESDVQIFKKAVREAVLLKEHVADFNEGCLAEGRIPADKGALNQELHKIYQSIHQHFIRLNWNDEMIAPHQRYAANVEALEKAVACSEKGQYSSAADHLMEIDFNYYAPFFSRDTYDYFVKQVIEEPKDSWGTGLIENGNEDLYAVIRSLLENKYGYQERERLEQALDRQQRCYNQAVLKETEAAEKAEKAIKLLNNKF</sequence>
<dbReference type="Gene3D" id="3.50.30.30">
    <property type="match status" value="1"/>
</dbReference>
<dbReference type="InterPro" id="IPR046450">
    <property type="entry name" value="PA_dom_sf"/>
</dbReference>
<dbReference type="SUPFAM" id="SSF53187">
    <property type="entry name" value="Zn-dependent exopeptidases"/>
    <property type="match status" value="1"/>
</dbReference>
<dbReference type="Gene3D" id="3.40.630.10">
    <property type="entry name" value="Zn peptidases"/>
    <property type="match status" value="1"/>
</dbReference>
<dbReference type="RefSeq" id="WP_253020727.1">
    <property type="nucleotide sequence ID" value="NZ_JAOSHN010000001.1"/>
</dbReference>
<dbReference type="EMBL" id="JAOSHN010000001">
    <property type="protein sequence ID" value="MCU7377326.1"/>
    <property type="molecule type" value="Genomic_DNA"/>
</dbReference>
<feature type="domain" description="Peptidase M28" evidence="2">
    <location>
        <begin position="225"/>
        <end position="387"/>
    </location>
</feature>